<keyword evidence="12" id="KW-1185">Reference proteome</keyword>
<sequence>MQSFRARFRQFAEIIAAALFAAMFAAFLVQVFARYILNNPISWTQELVLILYIWIVFWCAAFLLRERDHITFDMAFEALPPGARRRLAIVLSGIIAIAFVVGLPGTIDYVMFMKIEKSPVLRIRFDLLYSIFAVFLVAVIVDAVIRIKRLMGPSWNEELSARQDID</sequence>
<dbReference type="GO" id="GO:0005886">
    <property type="term" value="C:plasma membrane"/>
    <property type="evidence" value="ECO:0007669"/>
    <property type="project" value="UniProtKB-SubCell"/>
</dbReference>
<dbReference type="GO" id="GO:0022857">
    <property type="term" value="F:transmembrane transporter activity"/>
    <property type="evidence" value="ECO:0007669"/>
    <property type="project" value="UniProtKB-UniRule"/>
</dbReference>
<dbReference type="InterPro" id="IPR055348">
    <property type="entry name" value="DctQ"/>
</dbReference>
<dbReference type="Proteomes" id="UP000325684">
    <property type="component" value="Unassembled WGS sequence"/>
</dbReference>
<keyword evidence="2 9" id="KW-0813">Transport</keyword>
<comment type="subunit">
    <text evidence="9">The complex comprises the extracytoplasmic solute receptor protein and the two transmembrane proteins.</text>
</comment>
<feature type="domain" description="Tripartite ATP-independent periplasmic transporters DctQ component" evidence="10">
    <location>
        <begin position="23"/>
        <end position="150"/>
    </location>
</feature>
<evidence type="ECO:0000256" key="5">
    <source>
        <dbReference type="ARBA" id="ARBA00022692"/>
    </source>
</evidence>
<evidence type="ECO:0000313" key="11">
    <source>
        <dbReference type="EMBL" id="KAB0268139.1"/>
    </source>
</evidence>
<comment type="similarity">
    <text evidence="8 9">Belongs to the TRAP transporter small permease family.</text>
</comment>
<evidence type="ECO:0000256" key="7">
    <source>
        <dbReference type="ARBA" id="ARBA00023136"/>
    </source>
</evidence>
<dbReference type="OrthoDB" id="4250245at2"/>
<dbReference type="Pfam" id="PF04290">
    <property type="entry name" value="DctQ"/>
    <property type="match status" value="1"/>
</dbReference>
<proteinExistence type="inferred from homology"/>
<evidence type="ECO:0000313" key="12">
    <source>
        <dbReference type="Proteomes" id="UP000325684"/>
    </source>
</evidence>
<dbReference type="AlphaFoldDB" id="A0A5N3PEJ9"/>
<comment type="subcellular location">
    <subcellularLocation>
        <location evidence="1 9">Cell inner membrane</location>
        <topology evidence="1 9">Multi-pass membrane protein</topology>
    </subcellularLocation>
</comment>
<dbReference type="GO" id="GO:0015740">
    <property type="term" value="P:C4-dicarboxylate transport"/>
    <property type="evidence" value="ECO:0007669"/>
    <property type="project" value="TreeGrafter"/>
</dbReference>
<keyword evidence="3" id="KW-1003">Cell membrane</keyword>
<protein>
    <recommendedName>
        <fullName evidence="9">TRAP transporter small permease protein</fullName>
    </recommendedName>
</protein>
<feature type="transmembrane region" description="Helical" evidence="9">
    <location>
        <begin position="49"/>
        <end position="66"/>
    </location>
</feature>
<keyword evidence="6 9" id="KW-1133">Transmembrane helix</keyword>
<comment type="caution">
    <text evidence="11">The sequence shown here is derived from an EMBL/GenBank/DDBJ whole genome shotgun (WGS) entry which is preliminary data.</text>
</comment>
<evidence type="ECO:0000256" key="9">
    <source>
        <dbReference type="RuleBase" id="RU369079"/>
    </source>
</evidence>
<keyword evidence="5 9" id="KW-0812">Transmembrane</keyword>
<evidence type="ECO:0000256" key="1">
    <source>
        <dbReference type="ARBA" id="ARBA00004429"/>
    </source>
</evidence>
<gene>
    <name evidence="11" type="ORF">FEZ63_05795</name>
</gene>
<keyword evidence="4 9" id="KW-0997">Cell inner membrane</keyword>
<comment type="function">
    <text evidence="9">Part of the tripartite ATP-independent periplasmic (TRAP) transport system.</text>
</comment>
<keyword evidence="7 9" id="KW-0472">Membrane</keyword>
<dbReference type="InterPro" id="IPR007387">
    <property type="entry name" value="TRAP_DctQ"/>
</dbReference>
<accession>A0A5N3PEJ9</accession>
<evidence type="ECO:0000256" key="2">
    <source>
        <dbReference type="ARBA" id="ARBA00022448"/>
    </source>
</evidence>
<reference evidence="11 12" key="1">
    <citation type="journal article" date="2019" name="Microorganisms">
        <title>Genome Insights into the Novel Species Microvirga brassicacearum, a Rapeseed Endophyte with Biotechnological Potential.</title>
        <authorList>
            <person name="Jimenez-Gomez A."/>
            <person name="Saati-Santamaria Z."/>
            <person name="Igual J.M."/>
            <person name="Rivas R."/>
            <person name="Mateos P.F."/>
            <person name="Garcia-Fraile P."/>
        </authorList>
    </citation>
    <scope>NUCLEOTIDE SEQUENCE [LARGE SCALE GENOMIC DNA]</scope>
    <source>
        <strain evidence="11 12">CDVBN77</strain>
    </source>
</reference>
<name>A0A5N3PEJ9_9HYPH</name>
<dbReference type="RefSeq" id="WP_150942697.1">
    <property type="nucleotide sequence ID" value="NZ_VCMV01000007.1"/>
</dbReference>
<dbReference type="PANTHER" id="PTHR35011:SF2">
    <property type="entry name" value="2,3-DIKETO-L-GULONATE TRAP TRANSPORTER SMALL PERMEASE PROTEIN YIAM"/>
    <property type="match status" value="1"/>
</dbReference>
<evidence type="ECO:0000256" key="4">
    <source>
        <dbReference type="ARBA" id="ARBA00022519"/>
    </source>
</evidence>
<feature type="transmembrane region" description="Helical" evidence="9">
    <location>
        <begin position="127"/>
        <end position="145"/>
    </location>
</feature>
<dbReference type="PANTHER" id="PTHR35011">
    <property type="entry name" value="2,3-DIKETO-L-GULONATE TRAP TRANSPORTER SMALL PERMEASE PROTEIN YIAM"/>
    <property type="match status" value="1"/>
</dbReference>
<evidence type="ECO:0000256" key="3">
    <source>
        <dbReference type="ARBA" id="ARBA00022475"/>
    </source>
</evidence>
<dbReference type="EMBL" id="VCMV01000007">
    <property type="protein sequence ID" value="KAB0268139.1"/>
    <property type="molecule type" value="Genomic_DNA"/>
</dbReference>
<evidence type="ECO:0000256" key="6">
    <source>
        <dbReference type="ARBA" id="ARBA00022989"/>
    </source>
</evidence>
<organism evidence="11 12">
    <name type="scientific">Microvirga brassicacearum</name>
    <dbReference type="NCBI Taxonomy" id="2580413"/>
    <lineage>
        <taxon>Bacteria</taxon>
        <taxon>Pseudomonadati</taxon>
        <taxon>Pseudomonadota</taxon>
        <taxon>Alphaproteobacteria</taxon>
        <taxon>Hyphomicrobiales</taxon>
        <taxon>Methylobacteriaceae</taxon>
        <taxon>Microvirga</taxon>
    </lineage>
</organism>
<feature type="transmembrane region" description="Helical" evidence="9">
    <location>
        <begin position="12"/>
        <end position="37"/>
    </location>
</feature>
<evidence type="ECO:0000259" key="10">
    <source>
        <dbReference type="Pfam" id="PF04290"/>
    </source>
</evidence>
<feature type="transmembrane region" description="Helical" evidence="9">
    <location>
        <begin position="87"/>
        <end position="107"/>
    </location>
</feature>
<evidence type="ECO:0000256" key="8">
    <source>
        <dbReference type="ARBA" id="ARBA00038436"/>
    </source>
</evidence>